<gene>
    <name evidence="1" type="ORF">HK23_09740</name>
</gene>
<protein>
    <submittedName>
        <fullName evidence="1">Uncharacterized protein</fullName>
    </submittedName>
</protein>
<evidence type="ECO:0000313" key="2">
    <source>
        <dbReference type="Proteomes" id="UP000242683"/>
    </source>
</evidence>
<dbReference type="EMBL" id="JOPG01000033">
    <property type="protein sequence ID" value="OUJ04276.1"/>
    <property type="molecule type" value="Genomic_DNA"/>
</dbReference>
<dbReference type="AlphaFoldDB" id="A0A1Y3G326"/>
<sequence length="150" mass="17234">MDSNIQGDDYIISVTLVPDEHVVDELLSLPHLRKLELQIRTPNADYASPEIRRRVLDEMMANNAHVLSQTWTKPSNAEKLTPTKDVKDLTLVAADTGYVRATDKPRNGPEKVISTDDRPRFYSFTTDDGDTFFERLKAKVQRFMIDKRKQ</sequence>
<reference evidence="2" key="1">
    <citation type="submission" date="2014-06" db="EMBL/GenBank/DDBJ databases">
        <authorList>
            <person name="Winans N.J."/>
            <person name="Newell P.D."/>
            <person name="Douglas A.E."/>
        </authorList>
    </citation>
    <scope>NUCLEOTIDE SEQUENCE [LARGE SCALE GENOMIC DNA]</scope>
    <source>
        <strain evidence="2">DsW_057</strain>
    </source>
</reference>
<name>A0A1Y3G326_9PROT</name>
<dbReference type="InterPro" id="IPR031832">
    <property type="entry name" value="DUF4747"/>
</dbReference>
<comment type="caution">
    <text evidence="1">The sequence shown here is derived from an EMBL/GenBank/DDBJ whole genome shotgun (WGS) entry which is preliminary data.</text>
</comment>
<organism evidence="1 2">
    <name type="scientific">Acetobacter malorum</name>
    <dbReference type="NCBI Taxonomy" id="178901"/>
    <lineage>
        <taxon>Bacteria</taxon>
        <taxon>Pseudomonadati</taxon>
        <taxon>Pseudomonadota</taxon>
        <taxon>Alphaproteobacteria</taxon>
        <taxon>Acetobacterales</taxon>
        <taxon>Acetobacteraceae</taxon>
        <taxon>Acetobacter</taxon>
    </lineage>
</organism>
<dbReference type="Proteomes" id="UP000242683">
    <property type="component" value="Unassembled WGS sequence"/>
</dbReference>
<dbReference type="Pfam" id="PF15931">
    <property type="entry name" value="DUF4747"/>
    <property type="match status" value="1"/>
</dbReference>
<proteinExistence type="predicted"/>
<evidence type="ECO:0000313" key="1">
    <source>
        <dbReference type="EMBL" id="OUJ04276.1"/>
    </source>
</evidence>
<accession>A0A1Y3G326</accession>